<keyword evidence="1" id="KW-0732">Signal</keyword>
<evidence type="ECO:0000256" key="1">
    <source>
        <dbReference type="SAM" id="SignalP"/>
    </source>
</evidence>
<feature type="domain" description="DUF4468" evidence="2">
    <location>
        <begin position="43"/>
        <end position="116"/>
    </location>
</feature>
<accession>A0A6L5XB65</accession>
<dbReference type="Pfam" id="PF14730">
    <property type="entry name" value="DUF4468"/>
    <property type="match status" value="1"/>
</dbReference>
<reference evidence="3 4" key="1">
    <citation type="submission" date="2019-08" db="EMBL/GenBank/DDBJ databases">
        <title>In-depth cultivation of the pig gut microbiome towards novel bacterial diversity and tailored functional studies.</title>
        <authorList>
            <person name="Wylensek D."/>
            <person name="Hitch T.C.A."/>
            <person name="Clavel T."/>
        </authorList>
    </citation>
    <scope>NUCLEOTIDE SEQUENCE [LARGE SCALE GENOMIC DNA]</scope>
    <source>
        <strain evidence="3 4">Oil-RF-744-WCA-WT-10</strain>
    </source>
</reference>
<dbReference type="EMBL" id="VULT01000001">
    <property type="protein sequence ID" value="MSS16246.1"/>
    <property type="molecule type" value="Genomic_DNA"/>
</dbReference>
<proteinExistence type="predicted"/>
<feature type="chain" id="PRO_5026769759" description="DUF4468 domain-containing protein" evidence="1">
    <location>
        <begin position="19"/>
        <end position="190"/>
    </location>
</feature>
<dbReference type="AlphaFoldDB" id="A0A6L5XB65"/>
<feature type="signal peptide" evidence="1">
    <location>
        <begin position="1"/>
        <end position="18"/>
    </location>
</feature>
<protein>
    <recommendedName>
        <fullName evidence="2">DUF4468 domain-containing protein</fullName>
    </recommendedName>
</protein>
<dbReference type="InterPro" id="IPR027823">
    <property type="entry name" value="DUF4468"/>
</dbReference>
<keyword evidence="4" id="KW-1185">Reference proteome</keyword>
<dbReference type="RefSeq" id="WP_154327967.1">
    <property type="nucleotide sequence ID" value="NZ_CP045696.1"/>
</dbReference>
<evidence type="ECO:0000313" key="4">
    <source>
        <dbReference type="Proteomes" id="UP000483362"/>
    </source>
</evidence>
<dbReference type="Gene3D" id="3.30.530.80">
    <property type="match status" value="1"/>
</dbReference>
<organism evidence="3 4">
    <name type="scientific">Sodaliphilus pleomorphus</name>
    <dbReference type="NCBI Taxonomy" id="2606626"/>
    <lineage>
        <taxon>Bacteria</taxon>
        <taxon>Pseudomonadati</taxon>
        <taxon>Bacteroidota</taxon>
        <taxon>Bacteroidia</taxon>
        <taxon>Bacteroidales</taxon>
        <taxon>Muribaculaceae</taxon>
        <taxon>Sodaliphilus</taxon>
    </lineage>
</organism>
<dbReference type="Proteomes" id="UP000483362">
    <property type="component" value="Unassembled WGS sequence"/>
</dbReference>
<evidence type="ECO:0000259" key="2">
    <source>
        <dbReference type="Pfam" id="PF14730"/>
    </source>
</evidence>
<comment type="caution">
    <text evidence="3">The sequence shown here is derived from an EMBL/GenBank/DDBJ whole genome shotgun (WGS) entry which is preliminary data.</text>
</comment>
<evidence type="ECO:0000313" key="3">
    <source>
        <dbReference type="EMBL" id="MSS16246.1"/>
    </source>
</evidence>
<sequence>MNKVLAFIMALLPLMAAAQFFTITPNGWKNAQDTSLDYVVIPMEGTQAELFKKAKTAVTATYKSAKDVMSFNEPDIINISGYTDCISEKHMGMLFVFGMRYTMQILFKDGKVRFNAPDAYNAEYVNGAKASYYSLTPGSTGMFGNTLYMFDKKGNLKKKDQKKQVEDYFNGLVAQIVEMMKNGGTVSDDW</sequence>
<name>A0A6L5XB65_9BACT</name>
<gene>
    <name evidence="3" type="ORF">FYJ29_00430</name>
</gene>